<dbReference type="GO" id="GO:0006402">
    <property type="term" value="P:mRNA catabolic process"/>
    <property type="evidence" value="ECO:0007669"/>
    <property type="project" value="InterPro"/>
</dbReference>
<evidence type="ECO:0000256" key="2">
    <source>
        <dbReference type="ARBA" id="ARBA00022490"/>
    </source>
</evidence>
<accession>A0A381U3H6</accession>
<dbReference type="InterPro" id="IPR036612">
    <property type="entry name" value="KH_dom_type_1_sf"/>
</dbReference>
<dbReference type="SUPFAM" id="SSF55666">
    <property type="entry name" value="Ribonuclease PH domain 2-like"/>
    <property type="match status" value="2"/>
</dbReference>
<dbReference type="PROSITE" id="PS50084">
    <property type="entry name" value="KH_TYPE_1"/>
    <property type="match status" value="1"/>
</dbReference>
<dbReference type="EMBL" id="UINC01005667">
    <property type="protein sequence ID" value="SVA22785.1"/>
    <property type="molecule type" value="Genomic_DNA"/>
</dbReference>
<dbReference type="GO" id="GO:0046872">
    <property type="term" value="F:metal ion binding"/>
    <property type="evidence" value="ECO:0007669"/>
    <property type="project" value="UniProtKB-KW"/>
</dbReference>
<dbReference type="FunFam" id="3.30.230.70:FF:000001">
    <property type="entry name" value="Polyribonucleotide nucleotidyltransferase"/>
    <property type="match status" value="1"/>
</dbReference>
<dbReference type="CDD" id="cd11363">
    <property type="entry name" value="RNase_PH_PNPase_1"/>
    <property type="match status" value="1"/>
</dbReference>
<evidence type="ECO:0000259" key="8">
    <source>
        <dbReference type="Pfam" id="PF00013"/>
    </source>
</evidence>
<dbReference type="EC" id="2.7.7.8" evidence="1"/>
<dbReference type="InterPro" id="IPR012162">
    <property type="entry name" value="PNPase"/>
</dbReference>
<dbReference type="PANTHER" id="PTHR11252">
    <property type="entry name" value="POLYRIBONUCLEOTIDE NUCLEOTIDYLTRANSFERASE"/>
    <property type="match status" value="1"/>
</dbReference>
<feature type="domain" description="Exoribonuclease phosphorolytic" evidence="10">
    <location>
        <begin position="144"/>
        <end position="208"/>
    </location>
</feature>
<evidence type="ECO:0000259" key="9">
    <source>
        <dbReference type="Pfam" id="PF01138"/>
    </source>
</evidence>
<dbReference type="SUPFAM" id="SSF54211">
    <property type="entry name" value="Ribosomal protein S5 domain 2-like"/>
    <property type="match status" value="2"/>
</dbReference>
<dbReference type="InterPro" id="IPR001247">
    <property type="entry name" value="ExoRNase_PH_dom1"/>
</dbReference>
<dbReference type="Pfam" id="PF01138">
    <property type="entry name" value="RNase_PH"/>
    <property type="match status" value="2"/>
</dbReference>
<dbReference type="NCBIfam" id="TIGR03591">
    <property type="entry name" value="polynuc_phos"/>
    <property type="match status" value="1"/>
</dbReference>
<dbReference type="Pfam" id="PF00013">
    <property type="entry name" value="KH_1"/>
    <property type="match status" value="1"/>
</dbReference>
<dbReference type="GO" id="GO:0003723">
    <property type="term" value="F:RNA binding"/>
    <property type="evidence" value="ECO:0007669"/>
    <property type="project" value="UniProtKB-KW"/>
</dbReference>
<feature type="non-terminal residue" evidence="11">
    <location>
        <position position="603"/>
    </location>
</feature>
<dbReference type="AlphaFoldDB" id="A0A381U3H6"/>
<keyword evidence="2" id="KW-0963">Cytoplasm</keyword>
<evidence type="ECO:0000256" key="1">
    <source>
        <dbReference type="ARBA" id="ARBA00012416"/>
    </source>
</evidence>
<dbReference type="CDD" id="cd02393">
    <property type="entry name" value="KH-I_PNPase"/>
    <property type="match status" value="1"/>
</dbReference>
<keyword evidence="4" id="KW-0548">Nucleotidyltransferase</keyword>
<keyword evidence="7" id="KW-0694">RNA-binding</keyword>
<dbReference type="NCBIfam" id="NF008805">
    <property type="entry name" value="PRK11824.1"/>
    <property type="match status" value="1"/>
</dbReference>
<dbReference type="InterPro" id="IPR020568">
    <property type="entry name" value="Ribosomal_Su5_D2-typ_SF"/>
</dbReference>
<evidence type="ECO:0000256" key="6">
    <source>
        <dbReference type="ARBA" id="ARBA00022842"/>
    </source>
</evidence>
<dbReference type="Pfam" id="PF03725">
    <property type="entry name" value="RNase_PH_C"/>
    <property type="match status" value="1"/>
</dbReference>
<keyword evidence="5" id="KW-0479">Metal-binding</keyword>
<dbReference type="CDD" id="cd11364">
    <property type="entry name" value="RNase_PH_PNPase_2"/>
    <property type="match status" value="1"/>
</dbReference>
<gene>
    <name evidence="11" type="ORF">METZ01_LOCUS75639</name>
</gene>
<name>A0A381U3H6_9ZZZZ</name>
<keyword evidence="3" id="KW-0808">Transferase</keyword>
<dbReference type="GO" id="GO:0004654">
    <property type="term" value="F:polyribonucleotide nucleotidyltransferase activity"/>
    <property type="evidence" value="ECO:0007669"/>
    <property type="project" value="UniProtKB-EC"/>
</dbReference>
<keyword evidence="6" id="KW-0460">Magnesium</keyword>
<evidence type="ECO:0000256" key="7">
    <source>
        <dbReference type="ARBA" id="ARBA00022884"/>
    </source>
</evidence>
<dbReference type="InterPro" id="IPR036345">
    <property type="entry name" value="ExoRNase_PH_dom2_sf"/>
</dbReference>
<evidence type="ECO:0000259" key="10">
    <source>
        <dbReference type="Pfam" id="PF03725"/>
    </source>
</evidence>
<dbReference type="Gene3D" id="3.30.230.70">
    <property type="entry name" value="GHMP Kinase, N-terminal domain"/>
    <property type="match status" value="2"/>
</dbReference>
<dbReference type="InterPro" id="IPR036456">
    <property type="entry name" value="PNPase_PH_RNA-bd_sf"/>
</dbReference>
<feature type="domain" description="K Homology" evidence="8">
    <location>
        <begin position="555"/>
        <end position="598"/>
    </location>
</feature>
<dbReference type="InterPro" id="IPR015847">
    <property type="entry name" value="ExoRNase_PH_dom2"/>
</dbReference>
<proteinExistence type="predicted"/>
<organism evidence="11">
    <name type="scientific">marine metagenome</name>
    <dbReference type="NCBI Taxonomy" id="408172"/>
    <lineage>
        <taxon>unclassified sequences</taxon>
        <taxon>metagenomes</taxon>
        <taxon>ecological metagenomes</taxon>
    </lineage>
</organism>
<evidence type="ECO:0000256" key="4">
    <source>
        <dbReference type="ARBA" id="ARBA00022695"/>
    </source>
</evidence>
<dbReference type="FunFam" id="3.30.230.70:FF:000002">
    <property type="entry name" value="Polyribonucleotide nucleotidyltransferase"/>
    <property type="match status" value="1"/>
</dbReference>
<dbReference type="InterPro" id="IPR027408">
    <property type="entry name" value="PNPase/RNase_PH_dom_sf"/>
</dbReference>
<dbReference type="GO" id="GO:0006396">
    <property type="term" value="P:RNA processing"/>
    <property type="evidence" value="ECO:0007669"/>
    <property type="project" value="InterPro"/>
</dbReference>
<reference evidence="11" key="1">
    <citation type="submission" date="2018-05" db="EMBL/GenBank/DDBJ databases">
        <authorList>
            <person name="Lanie J.A."/>
            <person name="Ng W.-L."/>
            <person name="Kazmierczak K.M."/>
            <person name="Andrzejewski T.M."/>
            <person name="Davidsen T.M."/>
            <person name="Wayne K.J."/>
            <person name="Tettelin H."/>
            <person name="Glass J.I."/>
            <person name="Rusch D."/>
            <person name="Podicherti R."/>
            <person name="Tsui H.-C.T."/>
            <person name="Winkler M.E."/>
        </authorList>
    </citation>
    <scope>NUCLEOTIDE SEQUENCE</scope>
</reference>
<dbReference type="Gene3D" id="3.30.1370.10">
    <property type="entry name" value="K Homology domain, type 1"/>
    <property type="match status" value="1"/>
</dbReference>
<feature type="domain" description="Exoribonuclease phosphorolytic" evidence="9">
    <location>
        <begin position="12"/>
        <end position="141"/>
    </location>
</feature>
<sequence>MIKKSIEISGQTLTIETGRMAKQASGSVLVTYGETVVLVASTANQGIEPSRGFFPLTIDYREKFYASGKIPGGFFKREARPSEKEIIGCRLTDRPLRPLFPKGFYNETQVFITVLSFDGENNGDILGTIGASASLAISDIPWDGPVASVKVGRVNGELIINPTNSVMEESDLSIIISGTKDSVVMVEGEANFISEDDFLTVIQYGHEAIKDIVKLQEELVAECGKAKREIPEIEVNQELNDAIDKLIEGKISDLNSPREKAERYDGIRNFKQSIVDAMSEEFPEDESAIKGYIEDKISLDLRKMTLDGTRADGRDYKTVRDITIETSVLPRTHGSSLFTRGETQSLVVATLGSKRDEQMLDNIEGLGYKKHMLHYNFPPYSVGEARPKFSVSRREIGHGNLAERAIKPSLPDFEDFPYTIRLVSEILESNGSSSMATVCGSSLGLMDAGVPVKAPIAGVAMGLIMEDENNYAILTDILGTEDHLGDMDFKVAGSRDGITAIQMDLKIDGLPIDLMREALQQAKEGRIHILDVMKEELETHRDRLSIHAPKIGQSSIPVDRIGDFIGPGGKNIKAISAEYECEISVEDDGMCVVMGQDQDYIDT</sequence>
<dbReference type="PANTHER" id="PTHR11252:SF0">
    <property type="entry name" value="POLYRIBONUCLEOTIDE NUCLEOTIDYLTRANSFERASE 1, MITOCHONDRIAL"/>
    <property type="match status" value="1"/>
</dbReference>
<evidence type="ECO:0000256" key="3">
    <source>
        <dbReference type="ARBA" id="ARBA00022679"/>
    </source>
</evidence>
<dbReference type="FunFam" id="3.30.1370.10:FF:000001">
    <property type="entry name" value="Polyribonucleotide nucleotidyltransferase"/>
    <property type="match status" value="1"/>
</dbReference>
<dbReference type="GO" id="GO:0005829">
    <property type="term" value="C:cytosol"/>
    <property type="evidence" value="ECO:0007669"/>
    <property type="project" value="TreeGrafter"/>
</dbReference>
<dbReference type="GO" id="GO:0000175">
    <property type="term" value="F:3'-5'-RNA exonuclease activity"/>
    <property type="evidence" value="ECO:0007669"/>
    <property type="project" value="TreeGrafter"/>
</dbReference>
<protein>
    <recommendedName>
        <fullName evidence="1">polyribonucleotide nucleotidyltransferase</fullName>
        <ecNumber evidence="1">2.7.7.8</ecNumber>
    </recommendedName>
</protein>
<dbReference type="SUPFAM" id="SSF54791">
    <property type="entry name" value="Eukaryotic type KH-domain (KH-domain type I)"/>
    <property type="match status" value="1"/>
</dbReference>
<feature type="domain" description="Exoribonuclease phosphorolytic" evidence="9">
    <location>
        <begin position="319"/>
        <end position="451"/>
    </location>
</feature>
<dbReference type="SUPFAM" id="SSF46915">
    <property type="entry name" value="Polynucleotide phosphorylase/guanosine pentaphosphate synthase (PNPase/GPSI), domain 3"/>
    <property type="match status" value="1"/>
</dbReference>
<evidence type="ECO:0000313" key="11">
    <source>
        <dbReference type="EMBL" id="SVA22785.1"/>
    </source>
</evidence>
<evidence type="ECO:0000256" key="5">
    <source>
        <dbReference type="ARBA" id="ARBA00022723"/>
    </source>
</evidence>
<dbReference type="InterPro" id="IPR004088">
    <property type="entry name" value="KH_dom_type_1"/>
</dbReference>